<proteinExistence type="predicted"/>
<protein>
    <recommendedName>
        <fullName evidence="3">Long-chain fatty acid--CoA ligase</fullName>
    </recommendedName>
</protein>
<dbReference type="Gene3D" id="1.20.910.10">
    <property type="entry name" value="Heme oxygenase-like"/>
    <property type="match status" value="1"/>
</dbReference>
<dbReference type="Proteomes" id="UP000068164">
    <property type="component" value="Unassembled WGS sequence"/>
</dbReference>
<reference evidence="1 2" key="1">
    <citation type="submission" date="2015-11" db="EMBL/GenBank/DDBJ databases">
        <title>Draft Genome Sequence of the Strain BR 10423 (Rhizobium sp.) isolated from nodules of Mimosa pudica.</title>
        <authorList>
            <person name="Barauna A.C."/>
            <person name="Zilli J.E."/>
            <person name="Simoes-Araujo J.L."/>
            <person name="Reis V.M."/>
            <person name="James E.K."/>
            <person name="Reis F.B.Jr."/>
            <person name="Rouws L.F."/>
            <person name="Passos S.R."/>
            <person name="Gois S.R."/>
        </authorList>
    </citation>
    <scope>NUCLEOTIDE SEQUENCE [LARGE SCALE GENOMIC DNA]</scope>
    <source>
        <strain evidence="1 2">BR10423</strain>
    </source>
</reference>
<evidence type="ECO:0000313" key="1">
    <source>
        <dbReference type="EMBL" id="KWV60241.1"/>
    </source>
</evidence>
<name>A0A109K3Y5_9HYPH</name>
<dbReference type="Pfam" id="PF14518">
    <property type="entry name" value="Haem_oxygenas_2"/>
    <property type="match status" value="1"/>
</dbReference>
<evidence type="ECO:0008006" key="3">
    <source>
        <dbReference type="Google" id="ProtNLM"/>
    </source>
</evidence>
<dbReference type="EMBL" id="LNCD01000001">
    <property type="protein sequence ID" value="KWV60241.1"/>
    <property type="molecule type" value="Genomic_DNA"/>
</dbReference>
<sequence>MAMTNGHLIRSLDALWSSPDIARLFPEYLILLHQVIRASVPLMEAARSEALKLPIGDPLRDPLASYFQHHIDEERDHDDWTLEDLSAAGFSKDEILNRIPLPTTAAFVGCQYYWIYHHHPVGLLGYILMLESDPGTTEVYDDLERRTGLPKTLFRTYRMHGELDPQHVKELDEFIDSLPLSESHLSLMGISAMSACIGFAECVTRLQ</sequence>
<comment type="caution">
    <text evidence="1">The sequence shown here is derived from an EMBL/GenBank/DDBJ whole genome shotgun (WGS) entry which is preliminary data.</text>
</comment>
<organism evidence="1 2">
    <name type="scientific">Rhizobium altiplani</name>
    <dbReference type="NCBI Taxonomy" id="1864509"/>
    <lineage>
        <taxon>Bacteria</taxon>
        <taxon>Pseudomonadati</taxon>
        <taxon>Pseudomonadota</taxon>
        <taxon>Alphaproteobacteria</taxon>
        <taxon>Hyphomicrobiales</taxon>
        <taxon>Rhizobiaceae</taxon>
        <taxon>Rhizobium/Agrobacterium group</taxon>
        <taxon>Rhizobium</taxon>
    </lineage>
</organism>
<dbReference type="AlphaFoldDB" id="A0A109K3Y5"/>
<dbReference type="SUPFAM" id="SSF48613">
    <property type="entry name" value="Heme oxygenase-like"/>
    <property type="match status" value="1"/>
</dbReference>
<accession>A0A109K3Y5</accession>
<keyword evidence="2" id="KW-1185">Reference proteome</keyword>
<dbReference type="InterPro" id="IPR016084">
    <property type="entry name" value="Haem_Oase-like_multi-hlx"/>
</dbReference>
<evidence type="ECO:0000313" key="2">
    <source>
        <dbReference type="Proteomes" id="UP000068164"/>
    </source>
</evidence>
<gene>
    <name evidence="1" type="ORF">AS026_00085</name>
</gene>